<comment type="caution">
    <text evidence="1">The sequence shown here is derived from an EMBL/GenBank/DDBJ whole genome shotgun (WGS) entry which is preliminary data.</text>
</comment>
<gene>
    <name evidence="1" type="primary">AVEN_219940_1</name>
    <name evidence="1" type="ORF">CDAR_9561</name>
</gene>
<dbReference type="SUPFAM" id="SSF50249">
    <property type="entry name" value="Nucleic acid-binding proteins"/>
    <property type="match status" value="1"/>
</dbReference>
<name>A0AAV4URB9_9ARAC</name>
<dbReference type="AlphaFoldDB" id="A0AAV4URB9"/>
<evidence type="ECO:0000313" key="1">
    <source>
        <dbReference type="EMBL" id="GIY60332.1"/>
    </source>
</evidence>
<dbReference type="InterPro" id="IPR012340">
    <property type="entry name" value="NA-bd_OB-fold"/>
</dbReference>
<proteinExistence type="predicted"/>
<organism evidence="1 2">
    <name type="scientific">Caerostris darwini</name>
    <dbReference type="NCBI Taxonomy" id="1538125"/>
    <lineage>
        <taxon>Eukaryota</taxon>
        <taxon>Metazoa</taxon>
        <taxon>Ecdysozoa</taxon>
        <taxon>Arthropoda</taxon>
        <taxon>Chelicerata</taxon>
        <taxon>Arachnida</taxon>
        <taxon>Araneae</taxon>
        <taxon>Araneomorphae</taxon>
        <taxon>Entelegynae</taxon>
        <taxon>Araneoidea</taxon>
        <taxon>Araneidae</taxon>
        <taxon>Caerostris</taxon>
    </lineage>
</organism>
<keyword evidence="2" id="KW-1185">Reference proteome</keyword>
<evidence type="ECO:0008006" key="3">
    <source>
        <dbReference type="Google" id="ProtNLM"/>
    </source>
</evidence>
<reference evidence="1 2" key="1">
    <citation type="submission" date="2021-06" db="EMBL/GenBank/DDBJ databases">
        <title>Caerostris darwini draft genome.</title>
        <authorList>
            <person name="Kono N."/>
            <person name="Arakawa K."/>
        </authorList>
    </citation>
    <scope>NUCLEOTIDE SEQUENCE [LARGE SCALE GENOMIC DNA]</scope>
</reference>
<dbReference type="Proteomes" id="UP001054837">
    <property type="component" value="Unassembled WGS sequence"/>
</dbReference>
<dbReference type="Gene3D" id="2.40.50.140">
    <property type="entry name" value="Nucleic acid-binding proteins"/>
    <property type="match status" value="1"/>
</dbReference>
<accession>A0AAV4URB9</accession>
<evidence type="ECO:0000313" key="2">
    <source>
        <dbReference type="Proteomes" id="UP001054837"/>
    </source>
</evidence>
<protein>
    <recommendedName>
        <fullName evidence="3">OB domain-containing protein</fullName>
    </recommendedName>
</protein>
<dbReference type="EMBL" id="BPLQ01011786">
    <property type="protein sequence ID" value="GIY60332.1"/>
    <property type="molecule type" value="Genomic_DNA"/>
</dbReference>
<sequence length="168" mass="18704">MASVSSSYKKLFISDILKVLNGQIVCSEISKTILKAQVMGFISGIQRFHQRTIYTVDDGTGILDCVLWHNEPASLDKILELKQDIRSGTSSLTADLKACALSLLKKAEASTIIDEELYTHGDMIWCLGNVKIFRGNPKLDIHHHSKESDVNAETLWIQDVLLTKQNSS</sequence>